<dbReference type="PANTHER" id="PTHR10602">
    <property type="entry name" value="EUKARYOTIC TRANSLATION INITIATION FACTOR 2 SUBUNIT 1"/>
    <property type="match status" value="1"/>
</dbReference>
<dbReference type="InterPro" id="IPR024055">
    <property type="entry name" value="TIF2_asu_C"/>
</dbReference>
<evidence type="ECO:0000313" key="2">
    <source>
        <dbReference type="EMBL" id="VDP92458.1"/>
    </source>
</evidence>
<evidence type="ECO:0000313" key="4">
    <source>
        <dbReference type="WBParaSite" id="ECPE_0001522701-mRNA-1"/>
    </source>
</evidence>
<proteinExistence type="predicted"/>
<dbReference type="WBParaSite" id="ECPE_0001522701-mRNA-1">
    <property type="protein sequence ID" value="ECPE_0001522701-mRNA-1"/>
    <property type="gene ID" value="ECPE_0001522701"/>
</dbReference>
<dbReference type="GO" id="GO:0003743">
    <property type="term" value="F:translation initiation factor activity"/>
    <property type="evidence" value="ECO:0007669"/>
    <property type="project" value="InterPro"/>
</dbReference>
<evidence type="ECO:0000256" key="1">
    <source>
        <dbReference type="ARBA" id="ARBA00022917"/>
    </source>
</evidence>
<dbReference type="Pfam" id="PF07541">
    <property type="entry name" value="EIF_2_alpha"/>
    <property type="match status" value="1"/>
</dbReference>
<dbReference type="Proteomes" id="UP000272942">
    <property type="component" value="Unassembled WGS sequence"/>
</dbReference>
<protein>
    <submittedName>
        <fullName evidence="2 4">Uncharacterized protein</fullName>
    </submittedName>
</protein>
<dbReference type="PANTHER" id="PTHR10602:SF0">
    <property type="entry name" value="EUKARYOTIC TRANSLATION INITIATION FACTOR 2 SUBUNIT 1"/>
    <property type="match status" value="1"/>
</dbReference>
<gene>
    <name evidence="2" type="ORF">ECPE_LOCUS15186</name>
</gene>
<accession>A0A183B7K2</accession>
<dbReference type="GO" id="GO:0003723">
    <property type="term" value="F:RNA binding"/>
    <property type="evidence" value="ECO:0007669"/>
    <property type="project" value="InterPro"/>
</dbReference>
<sequence length="156" mass="17856">MHKPRQRLPLLEDRNSGYPCSTPTLLDECEIDEKTREVLLQNIRHRLTPQAMKIRANFEVSCFTYEGIDAVRRALKAGLELTTEELPIRINLIAPPLYVLTAQTMEWSDGVEHLNRVLDTIKQSIESQGGTFKIEQAKGLRGRHHTSVLISVYDEM</sequence>
<dbReference type="SUPFAM" id="SSF110993">
    <property type="entry name" value="eIF-2-alpha, C-terminal domain"/>
    <property type="match status" value="1"/>
</dbReference>
<name>A0A183B7K2_9TREM</name>
<evidence type="ECO:0000313" key="3">
    <source>
        <dbReference type="Proteomes" id="UP000272942"/>
    </source>
</evidence>
<dbReference type="AlphaFoldDB" id="A0A183B7K2"/>
<dbReference type="Gene3D" id="3.30.70.1130">
    <property type="entry name" value="EIF_2_alpha"/>
    <property type="match status" value="1"/>
</dbReference>
<reference evidence="4" key="1">
    <citation type="submission" date="2016-06" db="UniProtKB">
        <authorList>
            <consortium name="WormBaseParasite"/>
        </authorList>
    </citation>
    <scope>IDENTIFICATION</scope>
</reference>
<keyword evidence="3" id="KW-1185">Reference proteome</keyword>
<organism evidence="4">
    <name type="scientific">Echinostoma caproni</name>
    <dbReference type="NCBI Taxonomy" id="27848"/>
    <lineage>
        <taxon>Eukaryota</taxon>
        <taxon>Metazoa</taxon>
        <taxon>Spiralia</taxon>
        <taxon>Lophotrochozoa</taxon>
        <taxon>Platyhelminthes</taxon>
        <taxon>Trematoda</taxon>
        <taxon>Digenea</taxon>
        <taxon>Plagiorchiida</taxon>
        <taxon>Echinostomata</taxon>
        <taxon>Echinostomatoidea</taxon>
        <taxon>Echinostomatidae</taxon>
        <taxon>Echinostoma</taxon>
    </lineage>
</organism>
<dbReference type="InterPro" id="IPR011488">
    <property type="entry name" value="TIF_2_asu"/>
</dbReference>
<dbReference type="GO" id="GO:0005850">
    <property type="term" value="C:eukaryotic translation initiation factor 2 complex"/>
    <property type="evidence" value="ECO:0007669"/>
    <property type="project" value="TreeGrafter"/>
</dbReference>
<dbReference type="GO" id="GO:0043022">
    <property type="term" value="F:ribosome binding"/>
    <property type="evidence" value="ECO:0007669"/>
    <property type="project" value="TreeGrafter"/>
</dbReference>
<dbReference type="GO" id="GO:0033290">
    <property type="term" value="C:eukaryotic 48S preinitiation complex"/>
    <property type="evidence" value="ECO:0007669"/>
    <property type="project" value="TreeGrafter"/>
</dbReference>
<reference evidence="2 3" key="2">
    <citation type="submission" date="2018-11" db="EMBL/GenBank/DDBJ databases">
        <authorList>
            <consortium name="Pathogen Informatics"/>
        </authorList>
    </citation>
    <scope>NUCLEOTIDE SEQUENCE [LARGE SCALE GENOMIC DNA]</scope>
    <source>
        <strain evidence="2 3">Egypt</strain>
    </source>
</reference>
<dbReference type="OrthoDB" id="1685042at2759"/>
<dbReference type="EMBL" id="UZAN01059791">
    <property type="protein sequence ID" value="VDP92458.1"/>
    <property type="molecule type" value="Genomic_DNA"/>
</dbReference>
<keyword evidence="1" id="KW-0648">Protein biosynthesis</keyword>